<evidence type="ECO:0000313" key="1">
    <source>
        <dbReference type="EMBL" id="RAP76368.1"/>
    </source>
</evidence>
<proteinExistence type="predicted"/>
<reference evidence="1 2" key="1">
    <citation type="submission" date="2018-06" db="EMBL/GenBank/DDBJ databases">
        <title>Paenibacillus montanisoli sp. nov., isolated from mountain area soil.</title>
        <authorList>
            <person name="Wu M."/>
        </authorList>
    </citation>
    <scope>NUCLEOTIDE SEQUENCE [LARGE SCALE GENOMIC DNA]</scope>
    <source>
        <strain evidence="1 2">RA17</strain>
    </source>
</reference>
<dbReference type="Pfam" id="PF10673">
    <property type="entry name" value="DUF2487"/>
    <property type="match status" value="1"/>
</dbReference>
<gene>
    <name evidence="1" type="ORF">DL346_13320</name>
</gene>
<sequence length="142" mass="15607">MKFSELSAEGWAELQPYLDTAVLPVTGLTGEEMPYEATAKLERLRDVLDLIEIPFKGRIVTYPACQYGEWTPAFREQLDRICGNFRQAGFKHVVVVTAVHIPDAAMAEESGADLIISPGENGQLPAASSVSESVRKLWLGRA</sequence>
<dbReference type="RefSeq" id="WP_112882588.1">
    <property type="nucleotide sequence ID" value="NZ_QLUW01000002.1"/>
</dbReference>
<dbReference type="AlphaFoldDB" id="A0A328U0Q3"/>
<evidence type="ECO:0000313" key="2">
    <source>
        <dbReference type="Proteomes" id="UP000249260"/>
    </source>
</evidence>
<dbReference type="EMBL" id="QLUW01000002">
    <property type="protein sequence ID" value="RAP76368.1"/>
    <property type="molecule type" value="Genomic_DNA"/>
</dbReference>
<protein>
    <submittedName>
        <fullName evidence="1">DUF2487 domain-containing protein</fullName>
    </submittedName>
</protein>
<dbReference type="InterPro" id="IPR019615">
    <property type="entry name" value="DUF2487"/>
</dbReference>
<dbReference type="Proteomes" id="UP000249260">
    <property type="component" value="Unassembled WGS sequence"/>
</dbReference>
<organism evidence="1 2">
    <name type="scientific">Paenibacillus montanisoli</name>
    <dbReference type="NCBI Taxonomy" id="2081970"/>
    <lineage>
        <taxon>Bacteria</taxon>
        <taxon>Bacillati</taxon>
        <taxon>Bacillota</taxon>
        <taxon>Bacilli</taxon>
        <taxon>Bacillales</taxon>
        <taxon>Paenibacillaceae</taxon>
        <taxon>Paenibacillus</taxon>
    </lineage>
</organism>
<dbReference type="OrthoDB" id="2678750at2"/>
<accession>A0A328U0Q3</accession>
<comment type="caution">
    <text evidence="1">The sequence shown here is derived from an EMBL/GenBank/DDBJ whole genome shotgun (WGS) entry which is preliminary data.</text>
</comment>
<name>A0A328U0Q3_9BACL</name>
<keyword evidence="2" id="KW-1185">Reference proteome</keyword>